<keyword evidence="11" id="KW-0547">Nucleotide-binding</keyword>
<evidence type="ECO:0000256" key="14">
    <source>
        <dbReference type="ARBA" id="ARBA00023136"/>
    </source>
</evidence>
<evidence type="ECO:0000256" key="9">
    <source>
        <dbReference type="ARBA" id="ARBA00022777"/>
    </source>
</evidence>
<feature type="chain" id="PRO_5021189587" description="histidine kinase" evidence="18">
    <location>
        <begin position="23"/>
        <end position="1122"/>
    </location>
</feature>
<dbReference type="PANTHER" id="PTHR43047:SF71">
    <property type="entry name" value="HISTIDINE KINASE CONTAINING CHEY-HOMOLOGOUS RECEIVER DOMAIN-RELATED"/>
    <property type="match status" value="1"/>
</dbReference>
<dbReference type="SMART" id="SM00388">
    <property type="entry name" value="HisKA"/>
    <property type="match status" value="1"/>
</dbReference>
<evidence type="ECO:0000256" key="8">
    <source>
        <dbReference type="ARBA" id="ARBA00022692"/>
    </source>
</evidence>
<evidence type="ECO:0000256" key="5">
    <source>
        <dbReference type="ARBA" id="ARBA00022519"/>
    </source>
</evidence>
<dbReference type="InterPro" id="IPR036097">
    <property type="entry name" value="HisK_dim/P_sf"/>
</dbReference>
<dbReference type="Proteomes" id="UP000318717">
    <property type="component" value="Unassembled WGS sequence"/>
</dbReference>
<dbReference type="OrthoDB" id="9810730at2"/>
<keyword evidence="8 17" id="KW-0812">Transmembrane</keyword>
<dbReference type="Pfam" id="PF00512">
    <property type="entry name" value="HisKA"/>
    <property type="match status" value="1"/>
</dbReference>
<dbReference type="InterPro" id="IPR008207">
    <property type="entry name" value="Sig_transdc_His_kin_Hpt_dom"/>
</dbReference>
<dbReference type="CDD" id="cd00082">
    <property type="entry name" value="HisKA"/>
    <property type="match status" value="1"/>
</dbReference>
<keyword evidence="9" id="KW-0418">Kinase</keyword>
<dbReference type="Gene3D" id="1.10.287.130">
    <property type="match status" value="1"/>
</dbReference>
<dbReference type="SUPFAM" id="SSF55874">
    <property type="entry name" value="ATPase domain of HSP90 chaperone/DNA topoisomerase II/histidine kinase"/>
    <property type="match status" value="1"/>
</dbReference>
<dbReference type="FunFam" id="3.30.565.10:FF:000010">
    <property type="entry name" value="Sensor histidine kinase RcsC"/>
    <property type="match status" value="1"/>
</dbReference>
<dbReference type="InterPro" id="IPR003594">
    <property type="entry name" value="HATPase_dom"/>
</dbReference>
<dbReference type="Gene3D" id="3.40.190.10">
    <property type="entry name" value="Periplasmic binding protein-like II"/>
    <property type="match status" value="2"/>
</dbReference>
<dbReference type="GO" id="GO:0016787">
    <property type="term" value="F:hydrolase activity"/>
    <property type="evidence" value="ECO:0007669"/>
    <property type="project" value="UniProtKB-KW"/>
</dbReference>
<dbReference type="InterPro" id="IPR036890">
    <property type="entry name" value="HATPase_C_sf"/>
</dbReference>
<dbReference type="InterPro" id="IPR004358">
    <property type="entry name" value="Sig_transdc_His_kin-like_C"/>
</dbReference>
<keyword evidence="13" id="KW-0902">Two-component regulatory system</keyword>
<dbReference type="SUPFAM" id="SSF52172">
    <property type="entry name" value="CheY-like"/>
    <property type="match status" value="1"/>
</dbReference>
<evidence type="ECO:0000256" key="18">
    <source>
        <dbReference type="SAM" id="SignalP"/>
    </source>
</evidence>
<dbReference type="SMART" id="SM00448">
    <property type="entry name" value="REC"/>
    <property type="match status" value="1"/>
</dbReference>
<evidence type="ECO:0000256" key="17">
    <source>
        <dbReference type="SAM" id="Phobius"/>
    </source>
</evidence>
<dbReference type="InterPro" id="IPR011006">
    <property type="entry name" value="CheY-like_superfamily"/>
</dbReference>
<keyword evidence="6 16" id="KW-0597">Phosphoprotein</keyword>
<dbReference type="InterPro" id="IPR001638">
    <property type="entry name" value="Solute-binding_3/MltF_N"/>
</dbReference>
<protein>
    <recommendedName>
        <fullName evidence="3">histidine kinase</fullName>
        <ecNumber evidence="3">2.7.13.3</ecNumber>
    </recommendedName>
</protein>
<dbReference type="PROSITE" id="PS50894">
    <property type="entry name" value="HPT"/>
    <property type="match status" value="1"/>
</dbReference>
<dbReference type="GO" id="GO:0000155">
    <property type="term" value="F:phosphorelay sensor kinase activity"/>
    <property type="evidence" value="ECO:0007669"/>
    <property type="project" value="InterPro"/>
</dbReference>
<comment type="catalytic activity">
    <reaction evidence="1">
        <text>ATP + protein L-histidine = ADP + protein N-phospho-L-histidine.</text>
        <dbReference type="EC" id="2.7.13.3"/>
    </reaction>
</comment>
<keyword evidence="23" id="KW-1185">Reference proteome</keyword>
<dbReference type="InterPro" id="IPR003661">
    <property type="entry name" value="HisK_dim/P_dom"/>
</dbReference>
<keyword evidence="5" id="KW-0997">Cell inner membrane</keyword>
<dbReference type="SMART" id="SM00062">
    <property type="entry name" value="PBPb"/>
    <property type="match status" value="1"/>
</dbReference>
<dbReference type="Gene3D" id="3.40.50.2300">
    <property type="match status" value="1"/>
</dbReference>
<dbReference type="EMBL" id="BJLF01000010">
    <property type="protein sequence ID" value="GEA51488.1"/>
    <property type="molecule type" value="Genomic_DNA"/>
</dbReference>
<evidence type="ECO:0000256" key="1">
    <source>
        <dbReference type="ARBA" id="ARBA00000085"/>
    </source>
</evidence>
<evidence type="ECO:0000256" key="6">
    <source>
        <dbReference type="ARBA" id="ARBA00022553"/>
    </source>
</evidence>
<dbReference type="Gene3D" id="1.20.120.160">
    <property type="entry name" value="HPT domain"/>
    <property type="match status" value="1"/>
</dbReference>
<evidence type="ECO:0000256" key="11">
    <source>
        <dbReference type="ARBA" id="ARBA00022840"/>
    </source>
</evidence>
<dbReference type="GO" id="GO:0009927">
    <property type="term" value="F:histidine phosphotransfer kinase activity"/>
    <property type="evidence" value="ECO:0007669"/>
    <property type="project" value="TreeGrafter"/>
</dbReference>
<keyword evidence="10" id="KW-0378">Hydrolase</keyword>
<dbReference type="SUPFAM" id="SSF53850">
    <property type="entry name" value="Periplasmic binding protein-like II"/>
    <property type="match status" value="1"/>
</dbReference>
<feature type="domain" description="Response regulatory" evidence="20">
    <location>
        <begin position="837"/>
        <end position="953"/>
    </location>
</feature>
<dbReference type="InterPro" id="IPR001789">
    <property type="entry name" value="Sig_transdc_resp-reg_receiver"/>
</dbReference>
<dbReference type="CDD" id="cd16922">
    <property type="entry name" value="HATPase_EvgS-ArcB-TorS-like"/>
    <property type="match status" value="1"/>
</dbReference>
<dbReference type="InterPro" id="IPR005467">
    <property type="entry name" value="His_kinase_dom"/>
</dbReference>
<evidence type="ECO:0000259" key="20">
    <source>
        <dbReference type="PROSITE" id="PS50110"/>
    </source>
</evidence>
<keyword evidence="18" id="KW-0732">Signal</keyword>
<feature type="domain" description="HPt" evidence="21">
    <location>
        <begin position="1023"/>
        <end position="1116"/>
    </location>
</feature>
<feature type="transmembrane region" description="Helical" evidence="17">
    <location>
        <begin position="522"/>
        <end position="543"/>
    </location>
</feature>
<dbReference type="SUPFAM" id="SSF47384">
    <property type="entry name" value="Homodimeric domain of signal transducing histidine kinase"/>
    <property type="match status" value="1"/>
</dbReference>
<feature type="domain" description="Histidine kinase" evidence="19">
    <location>
        <begin position="585"/>
        <end position="808"/>
    </location>
</feature>
<dbReference type="AlphaFoldDB" id="A0A4Y3HWU1"/>
<feature type="signal peptide" evidence="18">
    <location>
        <begin position="1"/>
        <end position="22"/>
    </location>
</feature>
<dbReference type="SUPFAM" id="SSF47226">
    <property type="entry name" value="Histidine-containing phosphotransfer domain, HPT domain"/>
    <property type="match status" value="1"/>
</dbReference>
<name>A0A4Y3HWU1_9VIBR</name>
<comment type="subcellular location">
    <subcellularLocation>
        <location evidence="2">Cell inner membrane</location>
        <topology evidence="2">Multi-pass membrane protein</topology>
    </subcellularLocation>
</comment>
<dbReference type="PROSITE" id="PS50109">
    <property type="entry name" value="HIS_KIN"/>
    <property type="match status" value="1"/>
</dbReference>
<dbReference type="CDD" id="cd17546">
    <property type="entry name" value="REC_hyHK_CKI1_RcsC-like"/>
    <property type="match status" value="1"/>
</dbReference>
<evidence type="ECO:0000256" key="16">
    <source>
        <dbReference type="PROSITE-ProRule" id="PRU00169"/>
    </source>
</evidence>
<evidence type="ECO:0000256" key="13">
    <source>
        <dbReference type="ARBA" id="ARBA00023012"/>
    </source>
</evidence>
<dbReference type="Pfam" id="PF02518">
    <property type="entry name" value="HATPase_c"/>
    <property type="match status" value="1"/>
</dbReference>
<dbReference type="RefSeq" id="WP_141345882.1">
    <property type="nucleotide sequence ID" value="NZ_BJLF01000010.1"/>
</dbReference>
<evidence type="ECO:0000256" key="12">
    <source>
        <dbReference type="ARBA" id="ARBA00022989"/>
    </source>
</evidence>
<evidence type="ECO:0000259" key="21">
    <source>
        <dbReference type="PROSITE" id="PS50894"/>
    </source>
</evidence>
<organism evidence="22 23">
    <name type="scientific">Vibrio inusitatus NBRC 102082</name>
    <dbReference type="NCBI Taxonomy" id="1219070"/>
    <lineage>
        <taxon>Bacteria</taxon>
        <taxon>Pseudomonadati</taxon>
        <taxon>Pseudomonadota</taxon>
        <taxon>Gammaproteobacteria</taxon>
        <taxon>Vibrionales</taxon>
        <taxon>Vibrionaceae</taxon>
        <taxon>Vibrio</taxon>
    </lineage>
</organism>
<keyword evidence="12 17" id="KW-1133">Transmembrane helix</keyword>
<keyword evidence="7" id="KW-0808">Transferase</keyword>
<evidence type="ECO:0000256" key="10">
    <source>
        <dbReference type="ARBA" id="ARBA00022801"/>
    </source>
</evidence>
<dbReference type="Pfam" id="PF01627">
    <property type="entry name" value="Hpt"/>
    <property type="match status" value="1"/>
</dbReference>
<evidence type="ECO:0000313" key="22">
    <source>
        <dbReference type="EMBL" id="GEA51488.1"/>
    </source>
</evidence>
<dbReference type="PROSITE" id="PS50110">
    <property type="entry name" value="RESPONSE_REGULATORY"/>
    <property type="match status" value="1"/>
</dbReference>
<gene>
    <name evidence="22" type="ORF">VIN01S_22920</name>
</gene>
<evidence type="ECO:0000259" key="19">
    <source>
        <dbReference type="PROSITE" id="PS50109"/>
    </source>
</evidence>
<dbReference type="EC" id="2.7.13.3" evidence="3"/>
<keyword evidence="11" id="KW-0067">ATP-binding</keyword>
<dbReference type="Pfam" id="PF00072">
    <property type="entry name" value="Response_reg"/>
    <property type="match status" value="1"/>
</dbReference>
<dbReference type="PANTHER" id="PTHR43047">
    <property type="entry name" value="TWO-COMPONENT HISTIDINE PROTEIN KINASE"/>
    <property type="match status" value="1"/>
</dbReference>
<evidence type="ECO:0000256" key="7">
    <source>
        <dbReference type="ARBA" id="ARBA00022679"/>
    </source>
</evidence>
<dbReference type="SMART" id="SM00387">
    <property type="entry name" value="HATPase_c"/>
    <property type="match status" value="1"/>
</dbReference>
<evidence type="ECO:0000256" key="4">
    <source>
        <dbReference type="ARBA" id="ARBA00022475"/>
    </source>
</evidence>
<sequence>MTFFKPLALGLVAIFMASFCLAANDNYSEYPDLNEGPLPATPVLIGFPEDLIEAHPHSVESNGNAGFSMQLLEDFVTDIWQNWADENNLEIKLVIKPYKELKKMLNAGEIQIIGTAGPEVEEQTEMLSSLALFDFQARLYERIVPSPDNVFDTGALHIVSTFFPRNLNKAFPLLIHSSDQKFVAEYAENLSHIYTVRWWELEEALKNEGMLQDFKHSTQSVPPLQFNALVHPSRSDLLLKLNRYVRTGGSGQTQANWKSKYESGLSSIRLLVGSYSNRFSDEDELYLAKTPSIKYGYVSSGEKPYFVGTEMFIDGYYNDLMQEVSALSGIVLAPMAYNSYSEALSAVERDEVLLMPGIYKNAQRAQVLDFTAPLTDNYPALVSRGHDSELRDLEGKVIALVAGAYINKFIVERLPNNAIFYFDTTEHALDAVASGSAYAFVGNQLSASFIIGSKGYYNLHQVFLGDAVFEQPTRIAVAKYEPELVAILDKALQEFDDDMKIELASKWQLAIKPPVKQIDQVALQRIIFFLVVIALSLCFLFVYHRVQVKKLNAIQSKLKVALNAAEQAQLSAEHSAKAKSEFLAKMSHEIRTPMNGVLGMAESLGHTMLNNDQNKQLNVLNDSAHNLMSLLNDVLDFSKMEAGQFRLSKSSIHLPRLFQQVVNNFEFNAREKGVQILLDLSPTVIKYRCLVDQIRLLQVLNNLVSNATKFTDKGTVSIKAMVHQGSDTTESHLEINVSDSGIGMSKPQLERLFSPFVQANEDISRQYGGSGLGLSICREIVNAMQGTITVSSEEGRGSTFTLTIPTVLEEQDHIEAQPIDRSSRPSRNANLSHAGLRILLVEDNTTNQIVMRGQLKRLGLECDVASNGLEGLQLFQEGNYNLILTDYHMPIMDGIAMGEEIRSQRPDNDVYMAILTADVMQGTVQKFESAGFNNYLFKPYSLLSLQELLVKAIVKLGLEPLSEKQENEELTAASINEDTTAQGWATGSNWLSSLNDDDKVQPSLTANNDGFSIEHMLLINDNDHELVMEAIQDFVDAWPEQERHILRALEEGKRSDVKDYAHKLKGALLYLGCDKLVEKAQHIESESHKLENEVLSEQVNVLISATQALIIELKQTIIKESH</sequence>
<accession>A0A4Y3HWU1</accession>
<evidence type="ECO:0000313" key="23">
    <source>
        <dbReference type="Proteomes" id="UP000318717"/>
    </source>
</evidence>
<reference evidence="22 23" key="1">
    <citation type="submission" date="2019-06" db="EMBL/GenBank/DDBJ databases">
        <title>Whole genome shotgun sequence of Vibrio inusitatus NBRC 102082.</title>
        <authorList>
            <person name="Hosoyama A."/>
            <person name="Uohara A."/>
            <person name="Ohji S."/>
            <person name="Ichikawa N."/>
        </authorList>
    </citation>
    <scope>NUCLEOTIDE SEQUENCE [LARGE SCALE GENOMIC DNA]</scope>
    <source>
        <strain evidence="22 23">NBRC 102082</strain>
    </source>
</reference>
<dbReference type="GO" id="GO:0005886">
    <property type="term" value="C:plasma membrane"/>
    <property type="evidence" value="ECO:0007669"/>
    <property type="project" value="UniProtKB-SubCell"/>
</dbReference>
<dbReference type="Pfam" id="PF00497">
    <property type="entry name" value="SBP_bac_3"/>
    <property type="match status" value="1"/>
</dbReference>
<feature type="modified residue" description="4-aspartylphosphate" evidence="16">
    <location>
        <position position="886"/>
    </location>
</feature>
<dbReference type="CDD" id="cd01007">
    <property type="entry name" value="PBP2_BvgS_HisK_like"/>
    <property type="match status" value="1"/>
</dbReference>
<dbReference type="PRINTS" id="PR00344">
    <property type="entry name" value="BCTRLSENSOR"/>
</dbReference>
<keyword evidence="4" id="KW-1003">Cell membrane</keyword>
<keyword evidence="14 17" id="KW-0472">Membrane</keyword>
<dbReference type="Gene3D" id="3.30.565.10">
    <property type="entry name" value="Histidine kinase-like ATPase, C-terminal domain"/>
    <property type="match status" value="1"/>
</dbReference>
<comment type="caution">
    <text evidence="22">The sequence shown here is derived from an EMBL/GenBank/DDBJ whole genome shotgun (WGS) entry which is preliminary data.</text>
</comment>
<feature type="modified residue" description="Phosphohistidine" evidence="15">
    <location>
        <position position="1062"/>
    </location>
</feature>
<evidence type="ECO:0000256" key="2">
    <source>
        <dbReference type="ARBA" id="ARBA00004429"/>
    </source>
</evidence>
<dbReference type="InterPro" id="IPR036641">
    <property type="entry name" value="HPT_dom_sf"/>
</dbReference>
<evidence type="ECO:0000256" key="15">
    <source>
        <dbReference type="PROSITE-ProRule" id="PRU00110"/>
    </source>
</evidence>
<proteinExistence type="predicted"/>
<evidence type="ECO:0000256" key="3">
    <source>
        <dbReference type="ARBA" id="ARBA00012438"/>
    </source>
</evidence>